<dbReference type="InterPro" id="IPR001173">
    <property type="entry name" value="Glyco_trans_2-like"/>
</dbReference>
<dbReference type="PANTHER" id="PTHR43685:SF2">
    <property type="entry name" value="GLYCOSYLTRANSFERASE 2-LIKE DOMAIN-CONTAINING PROTEIN"/>
    <property type="match status" value="1"/>
</dbReference>
<protein>
    <submittedName>
        <fullName evidence="2">Glycosyltransferase</fullName>
        <ecNumber evidence="2">2.4.-.-</ecNumber>
    </submittedName>
</protein>
<dbReference type="EC" id="2.4.-.-" evidence="2"/>
<dbReference type="RefSeq" id="WP_275680981.1">
    <property type="nucleotide sequence ID" value="NZ_JAJLJH010000001.1"/>
</dbReference>
<proteinExistence type="predicted"/>
<evidence type="ECO:0000313" key="2">
    <source>
        <dbReference type="EMBL" id="MCK9684960.1"/>
    </source>
</evidence>
<dbReference type="SUPFAM" id="SSF53448">
    <property type="entry name" value="Nucleotide-diphospho-sugar transferases"/>
    <property type="match status" value="1"/>
</dbReference>
<dbReference type="Gene3D" id="3.90.550.10">
    <property type="entry name" value="Spore Coat Polysaccharide Biosynthesis Protein SpsA, Chain A"/>
    <property type="match status" value="1"/>
</dbReference>
<keyword evidence="3" id="KW-1185">Reference proteome</keyword>
<dbReference type="CDD" id="cd00761">
    <property type="entry name" value="Glyco_tranf_GTA_type"/>
    <property type="match status" value="1"/>
</dbReference>
<gene>
    <name evidence="2" type="ORF">LPC04_04475</name>
</gene>
<dbReference type="GO" id="GO:0016757">
    <property type="term" value="F:glycosyltransferase activity"/>
    <property type="evidence" value="ECO:0007669"/>
    <property type="project" value="UniProtKB-KW"/>
</dbReference>
<dbReference type="Proteomes" id="UP001139353">
    <property type="component" value="Unassembled WGS sequence"/>
</dbReference>
<comment type="caution">
    <text evidence="2">The sequence shown here is derived from an EMBL/GenBank/DDBJ whole genome shotgun (WGS) entry which is preliminary data.</text>
</comment>
<name>A0A9X1YGE7_9BURK</name>
<feature type="domain" description="Glycosyltransferase 2-like" evidence="1">
    <location>
        <begin position="8"/>
        <end position="129"/>
    </location>
</feature>
<keyword evidence="2" id="KW-0808">Transferase</keyword>
<dbReference type="AlphaFoldDB" id="A0A9X1YGE7"/>
<sequence length="340" mass="38245">MSESPWISILLPVFDVGAALDTCLASILDQDVAGVELVIVDDASSADDAARIESWRARRPDVMRVVRHARNQGVAAARNTLLDEARGEWLWFVDPDDVVAPGALASLRTIVETSAPDLVMCDFRTFDDAPEAPGAAVAPASVRRPHVRTFEGPSDTLSSDRAALVAGLFRTGQLHPWSKIVRRETWPATLRFPAGRVFEDLAVFPRVALAARTHLHVPRVWISYRQRAGSVLASLDERKLDDWTFALAGFARDLRESPVPQDTGMLFEVSHFCARTLLRAIRRHRRLPSRVGERERLRGYVERWRESSPLDADALARAYLARGMVGRWAQWRWTLWRLAR</sequence>
<evidence type="ECO:0000259" key="1">
    <source>
        <dbReference type="Pfam" id="PF00535"/>
    </source>
</evidence>
<accession>A0A9X1YGE7</accession>
<dbReference type="PANTHER" id="PTHR43685">
    <property type="entry name" value="GLYCOSYLTRANSFERASE"/>
    <property type="match status" value="1"/>
</dbReference>
<reference evidence="2" key="1">
    <citation type="submission" date="2021-11" db="EMBL/GenBank/DDBJ databases">
        <title>BS-T2-15 a new species belonging to the Comamonadaceae family isolated from the soil of a French oak forest.</title>
        <authorList>
            <person name="Mieszkin S."/>
            <person name="Alain K."/>
        </authorList>
    </citation>
    <scope>NUCLEOTIDE SEQUENCE</scope>
    <source>
        <strain evidence="2">BS-T2-15</strain>
    </source>
</reference>
<keyword evidence="2" id="KW-0328">Glycosyltransferase</keyword>
<dbReference type="EMBL" id="JAJLJH010000001">
    <property type="protein sequence ID" value="MCK9684960.1"/>
    <property type="molecule type" value="Genomic_DNA"/>
</dbReference>
<dbReference type="InterPro" id="IPR050834">
    <property type="entry name" value="Glycosyltransf_2"/>
</dbReference>
<dbReference type="InterPro" id="IPR029044">
    <property type="entry name" value="Nucleotide-diphossugar_trans"/>
</dbReference>
<evidence type="ECO:0000313" key="3">
    <source>
        <dbReference type="Proteomes" id="UP001139353"/>
    </source>
</evidence>
<organism evidence="2 3">
    <name type="scientific">Scleromatobacter humisilvae</name>
    <dbReference type="NCBI Taxonomy" id="2897159"/>
    <lineage>
        <taxon>Bacteria</taxon>
        <taxon>Pseudomonadati</taxon>
        <taxon>Pseudomonadota</taxon>
        <taxon>Betaproteobacteria</taxon>
        <taxon>Burkholderiales</taxon>
        <taxon>Sphaerotilaceae</taxon>
        <taxon>Scleromatobacter</taxon>
    </lineage>
</organism>
<dbReference type="Pfam" id="PF00535">
    <property type="entry name" value="Glycos_transf_2"/>
    <property type="match status" value="1"/>
</dbReference>